<protein>
    <submittedName>
        <fullName evidence="3">Extracellular solute-binding protein</fullName>
    </submittedName>
</protein>
<name>A0A5M9X025_PAEAM</name>
<organism evidence="3 4">
    <name type="scientific">Paenibacillus amylolyticus</name>
    <dbReference type="NCBI Taxonomy" id="1451"/>
    <lineage>
        <taxon>Bacteria</taxon>
        <taxon>Bacillati</taxon>
        <taxon>Bacillota</taxon>
        <taxon>Bacilli</taxon>
        <taxon>Bacillales</taxon>
        <taxon>Paenibacillaceae</taxon>
        <taxon>Paenibacillus</taxon>
    </lineage>
</organism>
<proteinExistence type="predicted"/>
<dbReference type="EMBL" id="RIAS01000020">
    <property type="protein sequence ID" value="KAA8787264.1"/>
    <property type="molecule type" value="Genomic_DNA"/>
</dbReference>
<comment type="caution">
    <text evidence="3">The sequence shown here is derived from an EMBL/GenBank/DDBJ whole genome shotgun (WGS) entry which is preliminary data.</text>
</comment>
<sequence length="568" mass="63147">MKKQRKMMWGCLLLAMSFSLLAACSNKEEAAKSNEPAKEIKIVNGKIEPAVSVTMVRSEDPTVKFKNGENYMDNVHTRWAKDTLGVEMKTLWTSSAVDYDTKLKLMLSSGDKIPDLFVANSSQSNTINTFIDSGKLLDVTEAFDKYASDTWKAALAEEPTAWYPFIKDGKKFAIPVVRPTAGTQSVLWIRQDWLDKLNLKAPTTLDELEKVMDAFVNQDPDGNGKKDTLALELAMKDQVVGSPMGDTSWFFGMFGAIPERWYPDTDGNLKYGSIQPEVKSGLSKLNEWMNKGYIASDIALHDFNKVAENVASGKVGMLGGENWMMVYPGSMLLASNPNAIYNPYSIPKGADGKNMRTIADPYTSAILINKDISEEALQAFFHYQNALYEAYNSDDPLLFKGFQDGYDYVIENGKAVMDESKITGGKVSTMKYTITGSDAVYPSKRLEANVKMAKNETLSNQELAALAPTGILGNDASNPLEAFSSKALLVAMDQSDIDVPEYFQGPSTKTMLSRQELLTKMQIDSYIEIIYGKKPVDEFDSFVAKWRSSGGDKIIKEVNEWYDTVKQQ</sequence>
<evidence type="ECO:0000313" key="3">
    <source>
        <dbReference type="EMBL" id="KAA8787264.1"/>
    </source>
</evidence>
<dbReference type="SUPFAM" id="SSF53850">
    <property type="entry name" value="Periplasmic binding protein-like II"/>
    <property type="match status" value="1"/>
</dbReference>
<dbReference type="Gene3D" id="3.40.190.10">
    <property type="entry name" value="Periplasmic binding protein-like II"/>
    <property type="match status" value="2"/>
</dbReference>
<dbReference type="PANTHER" id="PTHR43649">
    <property type="entry name" value="ARABINOSE-BINDING PROTEIN-RELATED"/>
    <property type="match status" value="1"/>
</dbReference>
<dbReference type="RefSeq" id="WP_123066940.1">
    <property type="nucleotide sequence ID" value="NZ_RIAS01000020.1"/>
</dbReference>
<dbReference type="AlphaFoldDB" id="A0A5M9X025"/>
<gene>
    <name evidence="3" type="ORF">EC604_25875</name>
</gene>
<dbReference type="OrthoDB" id="9787283at2"/>
<evidence type="ECO:0000256" key="1">
    <source>
        <dbReference type="ARBA" id="ARBA00022729"/>
    </source>
</evidence>
<dbReference type="Proteomes" id="UP000323664">
    <property type="component" value="Unassembled WGS sequence"/>
</dbReference>
<reference evidence="3 4" key="1">
    <citation type="journal article" date="2019" name="J. Ind. Microbiol. Biotechnol.">
        <title>Paenibacillus amylolyticus 27C64 has a diverse set of carbohydrate-active enzymes and complete pectin deconstruction system.</title>
        <authorList>
            <person name="Keggi C."/>
            <person name="Doran-Peterson J."/>
        </authorList>
    </citation>
    <scope>NUCLEOTIDE SEQUENCE [LARGE SCALE GENOMIC DNA]</scope>
    <source>
        <strain evidence="3 4">27C64</strain>
    </source>
</reference>
<accession>A0A5M9X025</accession>
<evidence type="ECO:0000313" key="4">
    <source>
        <dbReference type="Proteomes" id="UP000323664"/>
    </source>
</evidence>
<evidence type="ECO:0000256" key="2">
    <source>
        <dbReference type="SAM" id="SignalP"/>
    </source>
</evidence>
<keyword evidence="1 2" id="KW-0732">Signal</keyword>
<dbReference type="InterPro" id="IPR050490">
    <property type="entry name" value="Bact_solute-bd_prot1"/>
</dbReference>
<dbReference type="PROSITE" id="PS51257">
    <property type="entry name" value="PROKAR_LIPOPROTEIN"/>
    <property type="match status" value="1"/>
</dbReference>
<dbReference type="PANTHER" id="PTHR43649:SF33">
    <property type="entry name" value="POLYGALACTURONAN_RHAMNOGALACTURONAN-BINDING PROTEIN YTCQ"/>
    <property type="match status" value="1"/>
</dbReference>
<feature type="chain" id="PRO_5039138699" evidence="2">
    <location>
        <begin position="23"/>
        <end position="568"/>
    </location>
</feature>
<feature type="signal peptide" evidence="2">
    <location>
        <begin position="1"/>
        <end position="22"/>
    </location>
</feature>